<dbReference type="PANTHER" id="PTHR39083:SF1">
    <property type="entry name" value="CYCLIC DI-GMP-BINDING PROTEIN"/>
    <property type="match status" value="1"/>
</dbReference>
<keyword evidence="5 6" id="KW-0472">Membrane</keyword>
<gene>
    <name evidence="8" type="ORF">LRP49_01340</name>
</gene>
<feature type="signal peptide" evidence="7">
    <location>
        <begin position="1"/>
        <end position="18"/>
    </location>
</feature>
<name>A0ABT5QFW0_9GAMM</name>
<keyword evidence="2" id="KW-1003">Cell membrane</keyword>
<evidence type="ECO:0000256" key="6">
    <source>
        <dbReference type="SAM" id="Phobius"/>
    </source>
</evidence>
<accession>A0ABT5QFW0</accession>
<keyword evidence="7" id="KW-0732">Signal</keyword>
<reference evidence="8" key="1">
    <citation type="submission" date="2021-12" db="EMBL/GenBank/DDBJ databases">
        <title>Enterovibrio ZSDZ35 sp. nov. and Enterovibrio ZSDZ42 sp. nov., isolated from coastal seawater in Qingdao.</title>
        <authorList>
            <person name="Zhang P."/>
        </authorList>
    </citation>
    <scope>NUCLEOTIDE SEQUENCE</scope>
    <source>
        <strain evidence="8">ZSDZ35</strain>
    </source>
</reference>
<evidence type="ECO:0000313" key="8">
    <source>
        <dbReference type="EMBL" id="MDD1779827.1"/>
    </source>
</evidence>
<evidence type="ECO:0000256" key="5">
    <source>
        <dbReference type="ARBA" id="ARBA00023136"/>
    </source>
</evidence>
<protein>
    <submittedName>
        <fullName evidence="8">Cellulose biosynthesis cyclic di-GMP-binding regulatory protein BcsB</fullName>
    </submittedName>
</protein>
<dbReference type="Proteomes" id="UP001149821">
    <property type="component" value="Unassembled WGS sequence"/>
</dbReference>
<feature type="chain" id="PRO_5045722214" evidence="7">
    <location>
        <begin position="19"/>
        <end position="659"/>
    </location>
</feature>
<dbReference type="Gene3D" id="2.60.120.260">
    <property type="entry name" value="Galactose-binding domain-like"/>
    <property type="match status" value="1"/>
</dbReference>
<evidence type="ECO:0000256" key="2">
    <source>
        <dbReference type="ARBA" id="ARBA00022475"/>
    </source>
</evidence>
<evidence type="ECO:0000256" key="3">
    <source>
        <dbReference type="ARBA" id="ARBA00022692"/>
    </source>
</evidence>
<evidence type="ECO:0000313" key="9">
    <source>
        <dbReference type="Proteomes" id="UP001149821"/>
    </source>
</evidence>
<keyword evidence="3 6" id="KW-0812">Transmembrane</keyword>
<evidence type="ECO:0000256" key="4">
    <source>
        <dbReference type="ARBA" id="ARBA00022989"/>
    </source>
</evidence>
<proteinExistence type="predicted"/>
<sequence>MNKCAALILFFLSAFAMAEKTAKVPLTYATDNQNDIVLRGQSQTVSVPISILDGQEVDSIRLSLSIYNNNVIDKSMLWISAGNRTLANVEIKQRAQHQLVEMTIPSELLSKREPRLDLRIQHLSNDPSLVIDTTRLKTIISAERSSYTLNYQESGQVSNATISSFDEMVRSGQHHDAPVHLVSVLKNDPEAALNIAASLVQGWTLKAGSKEYHFDYRQFSEYNAALEGPAIVFGTRDDLLSAGWIGQEQYQQIVGPYLGMADTAKTSEWVLFLSGVSERDVKRATKVFANNVRRLPERDHWVVTEDDDMIDRSLKSDSTYLLSEFTDQSDLTDTPLELSLVMPSNILFSSEDNAKINLLLTHSRVAPGAGSMILRVNGDYANSLPLRSSYWRDSQHYRLNIPMRDFRPGINKVTVEVYGPVDVRNQQRRFAVYMSEKSNLKLSSWVKFIPTESHHVSPQDFYAISDDCGKKAQLTVDPNDPVQLESLWRLISHVSHHTKKAMPGLLVTADREQTRPFHVVFGEEEQATPFFTEIKPHSTWGEMKQRLFDFVANTQFEEESVNDFEPNTVDEIAYVKHTNDQGWYRIIMLESTSEEFASFLRNEHIMPPAGVLSEREFSSSTSQFVKAAFIGYPAGLAAVALLIIWWMSAFVTRSLETRR</sequence>
<dbReference type="EMBL" id="JAJUBB010000001">
    <property type="protein sequence ID" value="MDD1779827.1"/>
    <property type="molecule type" value="Genomic_DNA"/>
</dbReference>
<dbReference type="InterPro" id="IPR018513">
    <property type="entry name" value="Cell_synthase_bac"/>
</dbReference>
<comment type="subcellular location">
    <subcellularLocation>
        <location evidence="1">Cell membrane</location>
        <topology evidence="1">Single-pass membrane protein</topology>
    </subcellularLocation>
</comment>
<evidence type="ECO:0000256" key="1">
    <source>
        <dbReference type="ARBA" id="ARBA00004162"/>
    </source>
</evidence>
<keyword evidence="9" id="KW-1185">Reference proteome</keyword>
<comment type="caution">
    <text evidence="8">The sequence shown here is derived from an EMBL/GenBank/DDBJ whole genome shotgun (WGS) entry which is preliminary data.</text>
</comment>
<evidence type="ECO:0000256" key="7">
    <source>
        <dbReference type="SAM" id="SignalP"/>
    </source>
</evidence>
<keyword evidence="4 6" id="KW-1133">Transmembrane helix</keyword>
<dbReference type="PANTHER" id="PTHR39083">
    <property type="entry name" value="CYCLIC DI-GMP-BINDING PROTEIN"/>
    <property type="match status" value="1"/>
</dbReference>
<feature type="transmembrane region" description="Helical" evidence="6">
    <location>
        <begin position="629"/>
        <end position="651"/>
    </location>
</feature>
<dbReference type="RefSeq" id="WP_274139651.1">
    <property type="nucleotide sequence ID" value="NZ_JAJUBB010000001.1"/>
</dbReference>
<organism evidence="8 9">
    <name type="scientific">Enterovibrio qingdaonensis</name>
    <dbReference type="NCBI Taxonomy" id="2899818"/>
    <lineage>
        <taxon>Bacteria</taxon>
        <taxon>Pseudomonadati</taxon>
        <taxon>Pseudomonadota</taxon>
        <taxon>Gammaproteobacteria</taxon>
        <taxon>Vibrionales</taxon>
        <taxon>Vibrionaceae</taxon>
        <taxon>Enterovibrio</taxon>
    </lineage>
</organism>